<accession>A0A8S3ZES0</accession>
<dbReference type="InterPro" id="IPR000742">
    <property type="entry name" value="EGF"/>
</dbReference>
<dbReference type="PANTHER" id="PTHR24049">
    <property type="entry name" value="CRUMBS FAMILY MEMBER"/>
    <property type="match status" value="1"/>
</dbReference>
<comment type="caution">
    <text evidence="6">The sequence shown here is derived from an EMBL/GenBank/DDBJ whole genome shotgun (WGS) entry which is preliminary data.</text>
</comment>
<feature type="disulfide bond" evidence="4">
    <location>
        <begin position="73"/>
        <end position="82"/>
    </location>
</feature>
<keyword evidence="7" id="KW-1185">Reference proteome</keyword>
<comment type="caution">
    <text evidence="4">Lacks conserved residue(s) required for the propagation of feature annotation.</text>
</comment>
<dbReference type="OrthoDB" id="6160834at2759"/>
<evidence type="ECO:0000256" key="3">
    <source>
        <dbReference type="ARBA" id="ARBA00023157"/>
    </source>
</evidence>
<feature type="domain" description="EGF-like" evidence="5">
    <location>
        <begin position="1"/>
        <end position="35"/>
    </location>
</feature>
<feature type="disulfide bond" evidence="4">
    <location>
        <begin position="25"/>
        <end position="34"/>
    </location>
</feature>
<dbReference type="Proteomes" id="UP000678393">
    <property type="component" value="Unassembled WGS sequence"/>
</dbReference>
<reference evidence="6" key="1">
    <citation type="submission" date="2021-04" db="EMBL/GenBank/DDBJ databases">
        <authorList>
            <consortium name="Molecular Ecology Group"/>
        </authorList>
    </citation>
    <scope>NUCLEOTIDE SEQUENCE</scope>
</reference>
<proteinExistence type="predicted"/>
<dbReference type="EMBL" id="CAJHNH020002784">
    <property type="protein sequence ID" value="CAG5127769.1"/>
    <property type="molecule type" value="Genomic_DNA"/>
</dbReference>
<dbReference type="SUPFAM" id="SSF57196">
    <property type="entry name" value="EGF/Laminin"/>
    <property type="match status" value="2"/>
</dbReference>
<keyword evidence="1 4" id="KW-0245">EGF-like domain</keyword>
<feature type="non-terminal residue" evidence="6">
    <location>
        <position position="83"/>
    </location>
</feature>
<feature type="non-terminal residue" evidence="6">
    <location>
        <position position="1"/>
    </location>
</feature>
<dbReference type="PANTHER" id="PTHR24049:SF29">
    <property type="entry name" value="EGF-LIKE DOMAIN-CONTAINING PROTEIN"/>
    <property type="match status" value="1"/>
</dbReference>
<sequence>NPCLSYPCLNDGTCTVVGTSHVCTCNALYTGADCSLVNNPCSSNPCRNNGVCSFSTKSPSAGTPSTPAYVCTCPEGYTGRMCD</sequence>
<dbReference type="InterPro" id="IPR051022">
    <property type="entry name" value="Notch_Cell-Fate_Det"/>
</dbReference>
<evidence type="ECO:0000256" key="4">
    <source>
        <dbReference type="PROSITE-ProRule" id="PRU00076"/>
    </source>
</evidence>
<dbReference type="PROSITE" id="PS01186">
    <property type="entry name" value="EGF_2"/>
    <property type="match status" value="1"/>
</dbReference>
<dbReference type="Pfam" id="PF21795">
    <property type="entry name" value="JAG1-like_EGF2"/>
    <property type="match status" value="1"/>
</dbReference>
<dbReference type="SMART" id="SM00181">
    <property type="entry name" value="EGF"/>
    <property type="match status" value="2"/>
</dbReference>
<dbReference type="PROSITE" id="PS50026">
    <property type="entry name" value="EGF_3"/>
    <property type="match status" value="2"/>
</dbReference>
<protein>
    <recommendedName>
        <fullName evidence="5">EGF-like domain-containing protein</fullName>
    </recommendedName>
</protein>
<evidence type="ECO:0000256" key="1">
    <source>
        <dbReference type="ARBA" id="ARBA00022536"/>
    </source>
</evidence>
<evidence type="ECO:0000313" key="7">
    <source>
        <dbReference type="Proteomes" id="UP000678393"/>
    </source>
</evidence>
<feature type="domain" description="EGF-like" evidence="5">
    <location>
        <begin position="37"/>
        <end position="83"/>
    </location>
</feature>
<evidence type="ECO:0000259" key="5">
    <source>
        <dbReference type="PROSITE" id="PS50026"/>
    </source>
</evidence>
<organism evidence="6 7">
    <name type="scientific">Candidula unifasciata</name>
    <dbReference type="NCBI Taxonomy" id="100452"/>
    <lineage>
        <taxon>Eukaryota</taxon>
        <taxon>Metazoa</taxon>
        <taxon>Spiralia</taxon>
        <taxon>Lophotrochozoa</taxon>
        <taxon>Mollusca</taxon>
        <taxon>Gastropoda</taxon>
        <taxon>Heterobranchia</taxon>
        <taxon>Euthyneura</taxon>
        <taxon>Panpulmonata</taxon>
        <taxon>Eupulmonata</taxon>
        <taxon>Stylommatophora</taxon>
        <taxon>Helicina</taxon>
        <taxon>Helicoidea</taxon>
        <taxon>Geomitridae</taxon>
        <taxon>Candidula</taxon>
    </lineage>
</organism>
<evidence type="ECO:0000256" key="2">
    <source>
        <dbReference type="ARBA" id="ARBA00022737"/>
    </source>
</evidence>
<dbReference type="Gene3D" id="2.10.25.10">
    <property type="entry name" value="Laminin"/>
    <property type="match status" value="2"/>
</dbReference>
<name>A0A8S3ZES0_9EUPU</name>
<keyword evidence="2" id="KW-0677">Repeat</keyword>
<evidence type="ECO:0000313" key="6">
    <source>
        <dbReference type="EMBL" id="CAG5127769.1"/>
    </source>
</evidence>
<keyword evidence="3 4" id="KW-1015">Disulfide bond</keyword>
<dbReference type="PROSITE" id="PS00022">
    <property type="entry name" value="EGF_1"/>
    <property type="match status" value="2"/>
</dbReference>
<dbReference type="AlphaFoldDB" id="A0A8S3ZES0"/>
<dbReference type="Pfam" id="PF00008">
    <property type="entry name" value="EGF"/>
    <property type="match status" value="1"/>
</dbReference>
<gene>
    <name evidence="6" type="ORF">CUNI_LOCUS13327</name>
</gene>